<evidence type="ECO:0000259" key="1">
    <source>
        <dbReference type="Pfam" id="PF05205"/>
    </source>
</evidence>
<feature type="domain" description="BOD1/SHG1" evidence="1">
    <location>
        <begin position="18"/>
        <end position="114"/>
    </location>
</feature>
<dbReference type="Pfam" id="PF05205">
    <property type="entry name" value="COMPASS-Shg1"/>
    <property type="match status" value="1"/>
</dbReference>
<name>A0A1E3PSF1_9ASCO</name>
<accession>A0A1E3PSF1</accession>
<proteinExistence type="predicted"/>
<dbReference type="STRING" id="857566.A0A1E3PSF1"/>
<reference evidence="2 3" key="1">
    <citation type="journal article" date="2016" name="Proc. Natl. Acad. Sci. U.S.A.">
        <title>Comparative genomics of biotechnologically important yeasts.</title>
        <authorList>
            <person name="Riley R."/>
            <person name="Haridas S."/>
            <person name="Wolfe K.H."/>
            <person name="Lopes M.R."/>
            <person name="Hittinger C.T."/>
            <person name="Goeker M."/>
            <person name="Salamov A.A."/>
            <person name="Wisecaver J.H."/>
            <person name="Long T.M."/>
            <person name="Calvey C.H."/>
            <person name="Aerts A.L."/>
            <person name="Barry K.W."/>
            <person name="Choi C."/>
            <person name="Clum A."/>
            <person name="Coughlan A.Y."/>
            <person name="Deshpande S."/>
            <person name="Douglass A.P."/>
            <person name="Hanson S.J."/>
            <person name="Klenk H.-P."/>
            <person name="LaButti K.M."/>
            <person name="Lapidus A."/>
            <person name="Lindquist E.A."/>
            <person name="Lipzen A.M."/>
            <person name="Meier-Kolthoff J.P."/>
            <person name="Ohm R.A."/>
            <person name="Otillar R.P."/>
            <person name="Pangilinan J.L."/>
            <person name="Peng Y."/>
            <person name="Rokas A."/>
            <person name="Rosa C.A."/>
            <person name="Scheuner C."/>
            <person name="Sibirny A.A."/>
            <person name="Slot J.C."/>
            <person name="Stielow J.B."/>
            <person name="Sun H."/>
            <person name="Kurtzman C.P."/>
            <person name="Blackwell M."/>
            <person name="Grigoriev I.V."/>
            <person name="Jeffries T.W."/>
        </authorList>
    </citation>
    <scope>NUCLEOTIDE SEQUENCE [LARGE SCALE GENOMIC DNA]</scope>
    <source>
        <strain evidence="2 3">DSM 6958</strain>
    </source>
</reference>
<sequence length="124" mass="14146">MSSDITLAAEENSELANKLASEFKKKGFFDELRRKLLKDFQDSDTNKDLHRKIEKIVDNQVKKDPTLLSRGRGRAAALLDGTVSRDTDIQDPILKYVHNKTVESNELSQSVEESLRRIMEDLPT</sequence>
<evidence type="ECO:0000313" key="2">
    <source>
        <dbReference type="EMBL" id="ODQ67757.1"/>
    </source>
</evidence>
<dbReference type="InterPro" id="IPR055264">
    <property type="entry name" value="BOD1/SHG1_dom"/>
</dbReference>
<dbReference type="OrthoDB" id="4095743at2759"/>
<organism evidence="2 3">
    <name type="scientific">Nadsonia fulvescens var. elongata DSM 6958</name>
    <dbReference type="NCBI Taxonomy" id="857566"/>
    <lineage>
        <taxon>Eukaryota</taxon>
        <taxon>Fungi</taxon>
        <taxon>Dikarya</taxon>
        <taxon>Ascomycota</taxon>
        <taxon>Saccharomycotina</taxon>
        <taxon>Dipodascomycetes</taxon>
        <taxon>Dipodascales</taxon>
        <taxon>Dipodascales incertae sedis</taxon>
        <taxon>Nadsonia</taxon>
    </lineage>
</organism>
<dbReference type="EMBL" id="KV454406">
    <property type="protein sequence ID" value="ODQ67757.1"/>
    <property type="molecule type" value="Genomic_DNA"/>
</dbReference>
<evidence type="ECO:0000313" key="3">
    <source>
        <dbReference type="Proteomes" id="UP000095009"/>
    </source>
</evidence>
<dbReference type="AlphaFoldDB" id="A0A1E3PSF1"/>
<keyword evidence="3" id="KW-1185">Reference proteome</keyword>
<protein>
    <recommendedName>
        <fullName evidence="1">BOD1/SHG1 domain-containing protein</fullName>
    </recommendedName>
</protein>
<dbReference type="Proteomes" id="UP000095009">
    <property type="component" value="Unassembled WGS sequence"/>
</dbReference>
<gene>
    <name evidence="2" type="ORF">NADFUDRAFT_44502</name>
</gene>